<feature type="compositionally biased region" description="Polar residues" evidence="3">
    <location>
        <begin position="258"/>
        <end position="279"/>
    </location>
</feature>
<evidence type="ECO:0000256" key="1">
    <source>
        <dbReference type="ARBA" id="ARBA00022803"/>
    </source>
</evidence>
<dbReference type="PROSITE" id="PS50005">
    <property type="entry name" value="TPR"/>
    <property type="match status" value="2"/>
</dbReference>
<dbReference type="Pfam" id="PF13181">
    <property type="entry name" value="TPR_8"/>
    <property type="match status" value="1"/>
</dbReference>
<dbReference type="PANTHER" id="PTHR12558:SF10">
    <property type="entry name" value="CELL DIVISION CYCLE PROTEIN 23 HOMOLOG"/>
    <property type="match status" value="1"/>
</dbReference>
<keyword evidence="4" id="KW-0131">Cell cycle</keyword>
<feature type="repeat" description="TPR" evidence="2">
    <location>
        <begin position="93"/>
        <end position="126"/>
    </location>
</feature>
<dbReference type="Pfam" id="PF13432">
    <property type="entry name" value="TPR_16"/>
    <property type="match status" value="1"/>
</dbReference>
<proteinExistence type="predicted"/>
<protein>
    <submittedName>
        <fullName evidence="4">Cell division cycle protein 23-like protein</fullName>
    </submittedName>
</protein>
<dbReference type="InterPro" id="IPR011990">
    <property type="entry name" value="TPR-like_helical_dom_sf"/>
</dbReference>
<evidence type="ECO:0000256" key="2">
    <source>
        <dbReference type="PROSITE-ProRule" id="PRU00339"/>
    </source>
</evidence>
<dbReference type="EMBL" id="LSSN01005850">
    <property type="protein sequence ID" value="OMJ08228.1"/>
    <property type="molecule type" value="Genomic_DNA"/>
</dbReference>
<feature type="repeat" description="TPR" evidence="2">
    <location>
        <begin position="127"/>
        <end position="160"/>
    </location>
</feature>
<name>A0A1R1X0S4_9FUNG</name>
<evidence type="ECO:0000313" key="5">
    <source>
        <dbReference type="Proteomes" id="UP000187283"/>
    </source>
</evidence>
<dbReference type="GO" id="GO:0005680">
    <property type="term" value="C:anaphase-promoting complex"/>
    <property type="evidence" value="ECO:0007669"/>
    <property type="project" value="UniProtKB-ARBA"/>
</dbReference>
<keyword evidence="4" id="KW-0132">Cell division</keyword>
<reference evidence="4 5" key="1">
    <citation type="submission" date="2017-01" db="EMBL/GenBank/DDBJ databases">
        <authorList>
            <person name="Mah S.A."/>
            <person name="Swanson W.J."/>
            <person name="Moy G.W."/>
            <person name="Vacquier V.D."/>
        </authorList>
    </citation>
    <scope>NUCLEOTIDE SEQUENCE [LARGE SCALE GENOMIC DNA]</scope>
    <source>
        <strain evidence="4 5">GSMNP</strain>
    </source>
</reference>
<dbReference type="Proteomes" id="UP000187283">
    <property type="component" value="Unassembled WGS sequence"/>
</dbReference>
<gene>
    <name evidence="4" type="ORF">AYI70_g11681</name>
</gene>
<sequence>MGDNSSDQSFYKYFNQLKSILPKSPFVTGMEAVYLYNLRKFDEALNVFESRYREDPFCLDFVDVHSNILYVMNDIKRLSELAAECTRIQRHRPETCCVVGNYYSLRGEHEKSTIYFERALKLDPDYYSAYTLLGHEYMHMKNTSLAIYAYRNAIESNKRDYRAWPNDYRMNMALANCYESSNQISLAIECYKRVLVESPENQISVLSKLAKLNNDLGLKDPAARYYRLLVCSYLSPLGDDASNTKILGSYHNRKTSQIGSPLSFQNANPGSENSSNFSSMLRPENADGSINHLSWKSDAENTSEISELGRGIESSKILESGFRELNVFAEIDEFAAEALFFLGSYELDRGRKVMAKEYLKHVTTNYNQFSDQASKLLESIRTTIN</sequence>
<keyword evidence="1 2" id="KW-0802">TPR repeat</keyword>
<dbReference type="STRING" id="133412.A0A1R1X0S4"/>
<dbReference type="GO" id="GO:0051301">
    <property type="term" value="P:cell division"/>
    <property type="evidence" value="ECO:0007669"/>
    <property type="project" value="UniProtKB-KW"/>
</dbReference>
<dbReference type="OrthoDB" id="10262026at2759"/>
<organism evidence="4 5">
    <name type="scientific">Smittium culicis</name>
    <dbReference type="NCBI Taxonomy" id="133412"/>
    <lineage>
        <taxon>Eukaryota</taxon>
        <taxon>Fungi</taxon>
        <taxon>Fungi incertae sedis</taxon>
        <taxon>Zoopagomycota</taxon>
        <taxon>Kickxellomycotina</taxon>
        <taxon>Harpellomycetes</taxon>
        <taxon>Harpellales</taxon>
        <taxon>Legeriomycetaceae</taxon>
        <taxon>Smittium</taxon>
    </lineage>
</organism>
<dbReference type="SUPFAM" id="SSF48452">
    <property type="entry name" value="TPR-like"/>
    <property type="match status" value="1"/>
</dbReference>
<dbReference type="SMART" id="SM00028">
    <property type="entry name" value="TPR"/>
    <property type="match status" value="5"/>
</dbReference>
<evidence type="ECO:0000313" key="4">
    <source>
        <dbReference type="EMBL" id="OMJ08228.1"/>
    </source>
</evidence>
<evidence type="ECO:0000256" key="3">
    <source>
        <dbReference type="SAM" id="MobiDB-lite"/>
    </source>
</evidence>
<dbReference type="GO" id="GO:0031145">
    <property type="term" value="P:anaphase-promoting complex-dependent catabolic process"/>
    <property type="evidence" value="ECO:0007669"/>
    <property type="project" value="TreeGrafter"/>
</dbReference>
<keyword evidence="5" id="KW-1185">Reference proteome</keyword>
<accession>A0A1R1X0S4</accession>
<dbReference type="GO" id="GO:0045842">
    <property type="term" value="P:positive regulation of mitotic metaphase/anaphase transition"/>
    <property type="evidence" value="ECO:0007669"/>
    <property type="project" value="TreeGrafter"/>
</dbReference>
<feature type="region of interest" description="Disordered" evidence="3">
    <location>
        <begin position="258"/>
        <end position="281"/>
    </location>
</feature>
<dbReference type="AlphaFoldDB" id="A0A1R1X0S4"/>
<dbReference type="InterPro" id="IPR019734">
    <property type="entry name" value="TPR_rpt"/>
</dbReference>
<comment type="caution">
    <text evidence="4">The sequence shown here is derived from an EMBL/GenBank/DDBJ whole genome shotgun (WGS) entry which is preliminary data.</text>
</comment>
<dbReference type="Gene3D" id="1.25.40.10">
    <property type="entry name" value="Tetratricopeptide repeat domain"/>
    <property type="match status" value="2"/>
</dbReference>
<dbReference type="GO" id="GO:0016567">
    <property type="term" value="P:protein ubiquitination"/>
    <property type="evidence" value="ECO:0007669"/>
    <property type="project" value="TreeGrafter"/>
</dbReference>
<dbReference type="PANTHER" id="PTHR12558">
    <property type="entry name" value="CELL DIVISION CYCLE 16,23,27"/>
    <property type="match status" value="1"/>
</dbReference>